<evidence type="ECO:0000256" key="1">
    <source>
        <dbReference type="SAM" id="MobiDB-lite"/>
    </source>
</evidence>
<feature type="non-terminal residue" evidence="2">
    <location>
        <position position="1"/>
    </location>
</feature>
<dbReference type="AlphaFoldDB" id="A0A8S3BYX9"/>
<accession>A0A8S3BYX9</accession>
<organism evidence="2 3">
    <name type="scientific">Rotaria magnacalcarata</name>
    <dbReference type="NCBI Taxonomy" id="392030"/>
    <lineage>
        <taxon>Eukaryota</taxon>
        <taxon>Metazoa</taxon>
        <taxon>Spiralia</taxon>
        <taxon>Gnathifera</taxon>
        <taxon>Rotifera</taxon>
        <taxon>Eurotatoria</taxon>
        <taxon>Bdelloidea</taxon>
        <taxon>Philodinida</taxon>
        <taxon>Philodinidae</taxon>
        <taxon>Rotaria</taxon>
    </lineage>
</organism>
<feature type="compositionally biased region" description="Polar residues" evidence="1">
    <location>
        <begin position="22"/>
        <end position="40"/>
    </location>
</feature>
<feature type="region of interest" description="Disordered" evidence="1">
    <location>
        <begin position="22"/>
        <end position="46"/>
    </location>
</feature>
<reference evidence="2" key="1">
    <citation type="submission" date="2021-02" db="EMBL/GenBank/DDBJ databases">
        <authorList>
            <person name="Nowell W R."/>
        </authorList>
    </citation>
    <scope>NUCLEOTIDE SEQUENCE</scope>
</reference>
<dbReference type="Proteomes" id="UP000681720">
    <property type="component" value="Unassembled WGS sequence"/>
</dbReference>
<proteinExistence type="predicted"/>
<comment type="caution">
    <text evidence="2">The sequence shown here is derived from an EMBL/GenBank/DDBJ whole genome shotgun (WGS) entry which is preliminary data.</text>
</comment>
<dbReference type="EMBL" id="CAJOBJ010166268">
    <property type="protein sequence ID" value="CAF4865816.1"/>
    <property type="molecule type" value="Genomic_DNA"/>
</dbReference>
<evidence type="ECO:0000313" key="2">
    <source>
        <dbReference type="EMBL" id="CAF4865816.1"/>
    </source>
</evidence>
<name>A0A8S3BYX9_9BILA</name>
<gene>
    <name evidence="2" type="ORF">GIL414_LOCUS50120</name>
</gene>
<protein>
    <submittedName>
        <fullName evidence="2">Uncharacterized protein</fullName>
    </submittedName>
</protein>
<sequence>INGLTGCSTTQLTQSKSSIADFQQQSAQSTSLTPQKMNISEENELS</sequence>
<evidence type="ECO:0000313" key="3">
    <source>
        <dbReference type="Proteomes" id="UP000681720"/>
    </source>
</evidence>